<reference evidence="1 2" key="1">
    <citation type="journal article" date="2018" name="Front. Plant Sci.">
        <title>Red Clover (Trifolium pratense) and Zigzag Clover (T. medium) - A Picture of Genomic Similarities and Differences.</title>
        <authorList>
            <person name="Dluhosova J."/>
            <person name="Istvanek J."/>
            <person name="Nedelnik J."/>
            <person name="Repkova J."/>
        </authorList>
    </citation>
    <scope>NUCLEOTIDE SEQUENCE [LARGE SCALE GENOMIC DNA]</scope>
    <source>
        <strain evidence="2">cv. 10/8</strain>
        <tissue evidence="1">Leaf</tissue>
    </source>
</reference>
<feature type="non-terminal residue" evidence="1">
    <location>
        <position position="1"/>
    </location>
</feature>
<evidence type="ECO:0000313" key="2">
    <source>
        <dbReference type="Proteomes" id="UP000265520"/>
    </source>
</evidence>
<accession>A0A392SMB9</accession>
<organism evidence="1 2">
    <name type="scientific">Trifolium medium</name>
    <dbReference type="NCBI Taxonomy" id="97028"/>
    <lineage>
        <taxon>Eukaryota</taxon>
        <taxon>Viridiplantae</taxon>
        <taxon>Streptophyta</taxon>
        <taxon>Embryophyta</taxon>
        <taxon>Tracheophyta</taxon>
        <taxon>Spermatophyta</taxon>
        <taxon>Magnoliopsida</taxon>
        <taxon>eudicotyledons</taxon>
        <taxon>Gunneridae</taxon>
        <taxon>Pentapetalae</taxon>
        <taxon>rosids</taxon>
        <taxon>fabids</taxon>
        <taxon>Fabales</taxon>
        <taxon>Fabaceae</taxon>
        <taxon>Papilionoideae</taxon>
        <taxon>50 kb inversion clade</taxon>
        <taxon>NPAAA clade</taxon>
        <taxon>Hologalegina</taxon>
        <taxon>IRL clade</taxon>
        <taxon>Trifolieae</taxon>
        <taxon>Trifolium</taxon>
    </lineage>
</organism>
<sequence length="48" mass="5249">TTEPDRPAGLPVQHRFSQFIPGFHARRFCTLTGPDTSPVPGSIGPVRF</sequence>
<dbReference type="AlphaFoldDB" id="A0A392SMB9"/>
<proteinExistence type="predicted"/>
<name>A0A392SMB9_9FABA</name>
<protein>
    <submittedName>
        <fullName evidence="1">Uncharacterized protein</fullName>
    </submittedName>
</protein>
<evidence type="ECO:0000313" key="1">
    <source>
        <dbReference type="EMBL" id="MCI49562.1"/>
    </source>
</evidence>
<dbReference type="EMBL" id="LXQA010403057">
    <property type="protein sequence ID" value="MCI49562.1"/>
    <property type="molecule type" value="Genomic_DNA"/>
</dbReference>
<comment type="caution">
    <text evidence="1">The sequence shown here is derived from an EMBL/GenBank/DDBJ whole genome shotgun (WGS) entry which is preliminary data.</text>
</comment>
<keyword evidence="2" id="KW-1185">Reference proteome</keyword>
<dbReference type="Proteomes" id="UP000265520">
    <property type="component" value="Unassembled WGS sequence"/>
</dbReference>